<evidence type="ECO:0000313" key="8">
    <source>
        <dbReference type="EMBL" id="SHN83057.1"/>
    </source>
</evidence>
<name>A0A1M7UJI5_9BRAD</name>
<evidence type="ECO:0000256" key="4">
    <source>
        <dbReference type="ARBA" id="ARBA00022679"/>
    </source>
</evidence>
<comment type="subcellular location">
    <subcellularLocation>
        <location evidence="1">Chromosome</location>
    </subcellularLocation>
</comment>
<evidence type="ECO:0000256" key="2">
    <source>
        <dbReference type="ARBA" id="ARBA00022454"/>
    </source>
</evidence>
<dbReference type="OrthoDB" id="9790349at2"/>
<organism evidence="8 9">
    <name type="scientific">Bradyrhizobium erythrophlei</name>
    <dbReference type="NCBI Taxonomy" id="1437360"/>
    <lineage>
        <taxon>Bacteria</taxon>
        <taxon>Pseudomonadati</taxon>
        <taxon>Pseudomonadota</taxon>
        <taxon>Alphaproteobacteria</taxon>
        <taxon>Hyphomicrobiales</taxon>
        <taxon>Nitrobacteraceae</taxon>
        <taxon>Bradyrhizobium</taxon>
    </lineage>
</organism>
<gene>
    <name evidence="8" type="ORF">SAMN05444170_5386</name>
</gene>
<feature type="region of interest" description="Disordered" evidence="6">
    <location>
        <begin position="150"/>
        <end position="252"/>
    </location>
</feature>
<evidence type="ECO:0000256" key="1">
    <source>
        <dbReference type="ARBA" id="ARBA00004286"/>
    </source>
</evidence>
<dbReference type="EMBL" id="LT670849">
    <property type="protein sequence ID" value="SHN83057.1"/>
    <property type="molecule type" value="Genomic_DNA"/>
</dbReference>
<keyword evidence="3" id="KW-0489">Methyltransferase</keyword>
<feature type="domain" description="SET" evidence="7">
    <location>
        <begin position="8"/>
        <end position="115"/>
    </location>
</feature>
<feature type="compositionally biased region" description="Low complexity" evidence="6">
    <location>
        <begin position="216"/>
        <end position="248"/>
    </location>
</feature>
<keyword evidence="9" id="KW-1185">Reference proteome</keyword>
<reference evidence="9" key="1">
    <citation type="submission" date="2016-11" db="EMBL/GenBank/DDBJ databases">
        <authorList>
            <person name="Varghese N."/>
            <person name="Submissions S."/>
        </authorList>
    </citation>
    <scope>NUCLEOTIDE SEQUENCE [LARGE SCALE GENOMIC DNA]</scope>
    <source>
        <strain evidence="9">GAS401</strain>
    </source>
</reference>
<dbReference type="SUPFAM" id="SSF82199">
    <property type="entry name" value="SET domain"/>
    <property type="match status" value="1"/>
</dbReference>
<dbReference type="PANTHER" id="PTHR22884">
    <property type="entry name" value="SET DOMAIN PROTEINS"/>
    <property type="match status" value="1"/>
</dbReference>
<dbReference type="InterPro" id="IPR050777">
    <property type="entry name" value="SET2_Histone-Lys_MeTrsfase"/>
</dbReference>
<proteinExistence type="predicted"/>
<dbReference type="GO" id="GO:0008168">
    <property type="term" value="F:methyltransferase activity"/>
    <property type="evidence" value="ECO:0007669"/>
    <property type="project" value="UniProtKB-KW"/>
</dbReference>
<evidence type="ECO:0000259" key="7">
    <source>
        <dbReference type="PROSITE" id="PS50280"/>
    </source>
</evidence>
<evidence type="ECO:0000256" key="3">
    <source>
        <dbReference type="ARBA" id="ARBA00022603"/>
    </source>
</evidence>
<dbReference type="AlphaFoldDB" id="A0A1M7UJI5"/>
<dbReference type="Proteomes" id="UP000184096">
    <property type="component" value="Chromosome I"/>
</dbReference>
<feature type="compositionally biased region" description="Basic and acidic residues" evidence="6">
    <location>
        <begin position="150"/>
        <end position="170"/>
    </location>
</feature>
<dbReference type="InterPro" id="IPR001214">
    <property type="entry name" value="SET_dom"/>
</dbReference>
<keyword evidence="5" id="KW-0949">S-adenosyl-L-methionine</keyword>
<keyword evidence="4" id="KW-0808">Transferase</keyword>
<accession>A0A1M7UJI5</accession>
<evidence type="ECO:0000313" key="9">
    <source>
        <dbReference type="Proteomes" id="UP000184096"/>
    </source>
</evidence>
<dbReference type="InterPro" id="IPR046341">
    <property type="entry name" value="SET_dom_sf"/>
</dbReference>
<evidence type="ECO:0000256" key="5">
    <source>
        <dbReference type="ARBA" id="ARBA00022691"/>
    </source>
</evidence>
<dbReference type="PROSITE" id="PS50280">
    <property type="entry name" value="SET"/>
    <property type="match status" value="1"/>
</dbReference>
<protein>
    <recommendedName>
        <fullName evidence="7">SET domain-containing protein</fullName>
    </recommendedName>
</protein>
<dbReference type="Pfam" id="PF00856">
    <property type="entry name" value="SET"/>
    <property type="match status" value="1"/>
</dbReference>
<feature type="compositionally biased region" description="Basic residues" evidence="6">
    <location>
        <begin position="171"/>
        <end position="181"/>
    </location>
</feature>
<keyword evidence="2" id="KW-0158">Chromosome</keyword>
<dbReference type="GO" id="GO:0005694">
    <property type="term" value="C:chromosome"/>
    <property type="evidence" value="ECO:0007669"/>
    <property type="project" value="UniProtKB-SubCell"/>
</dbReference>
<sequence>MPEISSKKPYRIGRSPTGLGLFATRRIKKGTKIIRYFGPLLDSKKKKDDAIENKYLFELTNRWTIDGSIRENVARYINHACKPNAESDVRPRKRKVFIRAIKNIEPGDEINYDYGTDYFKAYLKPIGCKCVACEKKRKKKRAEARAERLRLKAKEQKKAERKAKKEAEKRAAKRAKAKKKTKAELMPDRKRKLDSKSKTPSVRLKTGSRPVKRKVAGGTRAVVAVSARRSRPKSLTSKSATSKAVTSKPVASRTIAQAPASIAANEIAPASEASAVFTAPVPATPVAEAQQASA</sequence>
<dbReference type="Gene3D" id="2.170.270.10">
    <property type="entry name" value="SET domain"/>
    <property type="match status" value="1"/>
</dbReference>
<dbReference type="GO" id="GO:0032259">
    <property type="term" value="P:methylation"/>
    <property type="evidence" value="ECO:0007669"/>
    <property type="project" value="UniProtKB-KW"/>
</dbReference>
<evidence type="ECO:0000256" key="6">
    <source>
        <dbReference type="SAM" id="MobiDB-lite"/>
    </source>
</evidence>
<dbReference type="SMART" id="SM00317">
    <property type="entry name" value="SET"/>
    <property type="match status" value="1"/>
</dbReference>